<evidence type="ECO:0008006" key="3">
    <source>
        <dbReference type="Google" id="ProtNLM"/>
    </source>
</evidence>
<evidence type="ECO:0000313" key="2">
    <source>
        <dbReference type="Proteomes" id="UP001458946"/>
    </source>
</evidence>
<dbReference type="Proteomes" id="UP001458946">
    <property type="component" value="Unassembled WGS sequence"/>
</dbReference>
<keyword evidence="2" id="KW-1185">Reference proteome</keyword>
<organism evidence="1 2">
    <name type="scientific">Deinococcus xinjiangensis</name>
    <dbReference type="NCBI Taxonomy" id="457454"/>
    <lineage>
        <taxon>Bacteria</taxon>
        <taxon>Thermotogati</taxon>
        <taxon>Deinococcota</taxon>
        <taxon>Deinococci</taxon>
        <taxon>Deinococcales</taxon>
        <taxon>Deinococcaceae</taxon>
        <taxon>Deinococcus</taxon>
    </lineage>
</organism>
<dbReference type="RefSeq" id="WP_353543976.1">
    <property type="nucleotide sequence ID" value="NZ_BAABRN010000080.1"/>
</dbReference>
<dbReference type="PROSITE" id="PS51257">
    <property type="entry name" value="PROKAR_LIPOPROTEIN"/>
    <property type="match status" value="1"/>
</dbReference>
<evidence type="ECO:0000313" key="1">
    <source>
        <dbReference type="EMBL" id="GAA5504011.1"/>
    </source>
</evidence>
<dbReference type="EMBL" id="BAABRN010000080">
    <property type="protein sequence ID" value="GAA5504011.1"/>
    <property type="molecule type" value="Genomic_DNA"/>
</dbReference>
<proteinExistence type="predicted"/>
<comment type="caution">
    <text evidence="1">The sequence shown here is derived from an EMBL/GenBank/DDBJ whole genome shotgun (WGS) entry which is preliminary data.</text>
</comment>
<sequence>MKYPLLIGILALTSCGLETHIKTDVRKALTLCTGEEFVARVTMCQALLREAAQVNGPVTVIVSDAPRLMQELASRGLTLEQFLDSPLSTKYARANIFSLPKLSTGSFSTLDGVVHSVVCQQNDNLCRIDGAISGSADSMEADYVGGKLFTMNGWLPF</sequence>
<accession>A0ABP9VGY1</accession>
<protein>
    <recommendedName>
        <fullName evidence="3">Lipoprotein</fullName>
    </recommendedName>
</protein>
<reference evidence="1 2" key="1">
    <citation type="submission" date="2024-02" db="EMBL/GenBank/DDBJ databases">
        <title>Deinococcus xinjiangensis NBRC 107630.</title>
        <authorList>
            <person name="Ichikawa N."/>
            <person name="Katano-Makiyama Y."/>
            <person name="Hidaka K."/>
        </authorList>
    </citation>
    <scope>NUCLEOTIDE SEQUENCE [LARGE SCALE GENOMIC DNA]</scope>
    <source>
        <strain evidence="1 2">NBRC 107630</strain>
    </source>
</reference>
<name>A0ABP9VGY1_9DEIO</name>
<gene>
    <name evidence="1" type="ORF">Dxin01_03779</name>
</gene>